<accession>A0A9X1MQE4</accession>
<keyword evidence="2" id="KW-1185">Reference proteome</keyword>
<evidence type="ECO:0000313" key="2">
    <source>
        <dbReference type="Proteomes" id="UP001139103"/>
    </source>
</evidence>
<gene>
    <name evidence="1" type="ORF">LOC68_20725</name>
</gene>
<sequence>MFSQTVEYALRAVCHLAIVAPNSCTTEEIATSTRVPLAYLSKVLQGLARAGVVRSQRGIGGGMSLIKSPEELTILEVVNAVDPIQRIHTCPLGISTHGVRLCPLHRRLDNALKGVEEAFGGTTLAEVIAEPSESVPLCEFPGKSAIKKEPSAD</sequence>
<dbReference type="EMBL" id="JAJKFT010000010">
    <property type="protein sequence ID" value="MCC9630826.1"/>
    <property type="molecule type" value="Genomic_DNA"/>
</dbReference>
<dbReference type="Gene3D" id="1.10.10.10">
    <property type="entry name" value="Winged helix-like DNA-binding domain superfamily/Winged helix DNA-binding domain"/>
    <property type="match status" value="1"/>
</dbReference>
<dbReference type="Proteomes" id="UP001139103">
    <property type="component" value="Unassembled WGS sequence"/>
</dbReference>
<dbReference type="InterPro" id="IPR036388">
    <property type="entry name" value="WH-like_DNA-bd_sf"/>
</dbReference>
<dbReference type="SUPFAM" id="SSF46785">
    <property type="entry name" value="Winged helix' DNA-binding domain"/>
    <property type="match status" value="1"/>
</dbReference>
<dbReference type="NCBIfam" id="TIGR00738">
    <property type="entry name" value="rrf2_super"/>
    <property type="match status" value="1"/>
</dbReference>
<proteinExistence type="predicted"/>
<reference evidence="1" key="1">
    <citation type="submission" date="2021-11" db="EMBL/GenBank/DDBJ databases">
        <title>Genome sequence.</title>
        <authorList>
            <person name="Sun Q."/>
        </authorList>
    </citation>
    <scope>NUCLEOTIDE SEQUENCE</scope>
    <source>
        <strain evidence="1">JC732</strain>
    </source>
</reference>
<name>A0A9X1MQE4_9BACT</name>
<dbReference type="RefSeq" id="WP_230222287.1">
    <property type="nucleotide sequence ID" value="NZ_JAJKFT010000010.1"/>
</dbReference>
<comment type="caution">
    <text evidence="1">The sequence shown here is derived from an EMBL/GenBank/DDBJ whole genome shotgun (WGS) entry which is preliminary data.</text>
</comment>
<dbReference type="InterPro" id="IPR036390">
    <property type="entry name" value="WH_DNA-bd_sf"/>
</dbReference>
<dbReference type="PANTHER" id="PTHR33221">
    <property type="entry name" value="WINGED HELIX-TURN-HELIX TRANSCRIPTIONAL REGULATOR, RRF2 FAMILY"/>
    <property type="match status" value="1"/>
</dbReference>
<evidence type="ECO:0000313" key="1">
    <source>
        <dbReference type="EMBL" id="MCC9630826.1"/>
    </source>
</evidence>
<dbReference type="GO" id="GO:0005829">
    <property type="term" value="C:cytosol"/>
    <property type="evidence" value="ECO:0007669"/>
    <property type="project" value="TreeGrafter"/>
</dbReference>
<dbReference type="PANTHER" id="PTHR33221:SF13">
    <property type="entry name" value="TRANSCRIPTIONAL REGULATOR-RELATED"/>
    <property type="match status" value="1"/>
</dbReference>
<dbReference type="GO" id="GO:0003700">
    <property type="term" value="F:DNA-binding transcription factor activity"/>
    <property type="evidence" value="ECO:0007669"/>
    <property type="project" value="TreeGrafter"/>
</dbReference>
<dbReference type="AlphaFoldDB" id="A0A9X1MQE4"/>
<dbReference type="Pfam" id="PF02082">
    <property type="entry name" value="Rrf2"/>
    <property type="match status" value="1"/>
</dbReference>
<dbReference type="PROSITE" id="PS51197">
    <property type="entry name" value="HTH_RRF2_2"/>
    <property type="match status" value="1"/>
</dbReference>
<dbReference type="InterPro" id="IPR000944">
    <property type="entry name" value="Tscrpt_reg_Rrf2"/>
</dbReference>
<protein>
    <submittedName>
        <fullName evidence="1">Rrf2 family transcriptional regulator</fullName>
    </submittedName>
</protein>
<organism evidence="1 2">
    <name type="scientific">Blastopirellula sediminis</name>
    <dbReference type="NCBI Taxonomy" id="2894196"/>
    <lineage>
        <taxon>Bacteria</taxon>
        <taxon>Pseudomonadati</taxon>
        <taxon>Planctomycetota</taxon>
        <taxon>Planctomycetia</taxon>
        <taxon>Pirellulales</taxon>
        <taxon>Pirellulaceae</taxon>
        <taxon>Blastopirellula</taxon>
    </lineage>
</organism>